<feature type="domain" description="Disease resistance protein RPS4B/Roq1-like leucine-rich repeats" evidence="5">
    <location>
        <begin position="345"/>
        <end position="546"/>
    </location>
</feature>
<dbReference type="PANTHER" id="PTHR11017">
    <property type="entry name" value="LEUCINE-RICH REPEAT-CONTAINING PROTEIN"/>
    <property type="match status" value="1"/>
</dbReference>
<keyword evidence="2" id="KW-0611">Plant defense</keyword>
<dbReference type="InterPro" id="IPR044974">
    <property type="entry name" value="Disease_R_plants"/>
</dbReference>
<proteinExistence type="predicted"/>
<reference evidence="6 7" key="1">
    <citation type="submission" date="2024-08" db="EMBL/GenBank/DDBJ databases">
        <title>Insights into the chromosomal genome structure of Flemingia macrophylla.</title>
        <authorList>
            <person name="Ding Y."/>
            <person name="Zhao Y."/>
            <person name="Bi W."/>
            <person name="Wu M."/>
            <person name="Zhao G."/>
            <person name="Gong Y."/>
            <person name="Li W."/>
            <person name="Zhang P."/>
        </authorList>
    </citation>
    <scope>NUCLEOTIDE SEQUENCE [LARGE SCALE GENOMIC DNA]</scope>
    <source>
        <strain evidence="6">DYQJB</strain>
        <tissue evidence="6">Leaf</tissue>
    </source>
</reference>
<protein>
    <submittedName>
        <fullName evidence="6">Uncharacterized protein</fullName>
    </submittedName>
</protein>
<dbReference type="InterPro" id="IPR032675">
    <property type="entry name" value="LRR_dom_sf"/>
</dbReference>
<dbReference type="AlphaFoldDB" id="A0ABD1L5C2"/>
<gene>
    <name evidence="6" type="ORF">Fmac_032596</name>
</gene>
<dbReference type="EMBL" id="JBGMDY010000011">
    <property type="protein sequence ID" value="KAL2318720.1"/>
    <property type="molecule type" value="Genomic_DNA"/>
</dbReference>
<dbReference type="Proteomes" id="UP001603857">
    <property type="component" value="Unassembled WGS sequence"/>
</dbReference>
<feature type="domain" description="Disease resistance protein Roq1-like winged-helix" evidence="4">
    <location>
        <begin position="93"/>
        <end position="156"/>
    </location>
</feature>
<organism evidence="6 7">
    <name type="scientific">Flemingia macrophylla</name>
    <dbReference type="NCBI Taxonomy" id="520843"/>
    <lineage>
        <taxon>Eukaryota</taxon>
        <taxon>Viridiplantae</taxon>
        <taxon>Streptophyta</taxon>
        <taxon>Embryophyta</taxon>
        <taxon>Tracheophyta</taxon>
        <taxon>Spermatophyta</taxon>
        <taxon>Magnoliopsida</taxon>
        <taxon>eudicotyledons</taxon>
        <taxon>Gunneridae</taxon>
        <taxon>Pentapetalae</taxon>
        <taxon>rosids</taxon>
        <taxon>fabids</taxon>
        <taxon>Fabales</taxon>
        <taxon>Fabaceae</taxon>
        <taxon>Papilionoideae</taxon>
        <taxon>50 kb inversion clade</taxon>
        <taxon>NPAAA clade</taxon>
        <taxon>indigoferoid/millettioid clade</taxon>
        <taxon>Phaseoleae</taxon>
        <taxon>Flemingia</taxon>
    </lineage>
</organism>
<dbReference type="InterPro" id="IPR042197">
    <property type="entry name" value="Apaf_helical"/>
</dbReference>
<evidence type="ECO:0000313" key="6">
    <source>
        <dbReference type="EMBL" id="KAL2318720.1"/>
    </source>
</evidence>
<dbReference type="SUPFAM" id="SSF52058">
    <property type="entry name" value="L domain-like"/>
    <property type="match status" value="1"/>
</dbReference>
<name>A0ABD1L5C2_9FABA</name>
<accession>A0ABD1L5C2</accession>
<keyword evidence="7" id="KW-1185">Reference proteome</keyword>
<comment type="caution">
    <text evidence="6">The sequence shown here is derived from an EMBL/GenBank/DDBJ whole genome shotgun (WGS) entry which is preliminary data.</text>
</comment>
<evidence type="ECO:0000256" key="2">
    <source>
        <dbReference type="ARBA" id="ARBA00022821"/>
    </source>
</evidence>
<dbReference type="SUPFAM" id="SSF52540">
    <property type="entry name" value="P-loop containing nucleoside triphosphate hydrolases"/>
    <property type="match status" value="1"/>
</dbReference>
<feature type="region of interest" description="Disordered" evidence="3">
    <location>
        <begin position="572"/>
        <end position="596"/>
    </location>
</feature>
<keyword evidence="1" id="KW-0677">Repeat</keyword>
<dbReference type="PRINTS" id="PR00364">
    <property type="entry name" value="DISEASERSIST"/>
</dbReference>
<evidence type="ECO:0000313" key="7">
    <source>
        <dbReference type="Proteomes" id="UP001603857"/>
    </source>
</evidence>
<evidence type="ECO:0000259" key="4">
    <source>
        <dbReference type="Pfam" id="PF23282"/>
    </source>
</evidence>
<dbReference type="Gene3D" id="1.10.8.430">
    <property type="entry name" value="Helical domain of apoptotic protease-activating factors"/>
    <property type="match status" value="1"/>
</dbReference>
<dbReference type="SUPFAM" id="SSF46785">
    <property type="entry name" value="Winged helix' DNA-binding domain"/>
    <property type="match status" value="1"/>
</dbReference>
<dbReference type="Pfam" id="PF23286">
    <property type="entry name" value="LRR_13"/>
    <property type="match status" value="1"/>
</dbReference>
<dbReference type="InterPro" id="IPR027417">
    <property type="entry name" value="P-loop_NTPase"/>
</dbReference>
<evidence type="ECO:0000259" key="5">
    <source>
        <dbReference type="Pfam" id="PF23286"/>
    </source>
</evidence>
<dbReference type="InterPro" id="IPR058192">
    <property type="entry name" value="WHD_ROQ1-like"/>
</dbReference>
<evidence type="ECO:0000256" key="3">
    <source>
        <dbReference type="SAM" id="MobiDB-lite"/>
    </source>
</evidence>
<dbReference type="InterPro" id="IPR058546">
    <property type="entry name" value="RPS4B/Roq1-like_LRR"/>
</dbReference>
<dbReference type="Pfam" id="PF23282">
    <property type="entry name" value="WHD_ROQ1"/>
    <property type="match status" value="1"/>
</dbReference>
<sequence>MKELDEQYSLELFCWNAFKQSHPKPGFGNVSSRAVRVSKRLPLALKVIGSDLATLYGESLDAWECALEEYDNTSPNDKILNVLKISYDRLGYNAKQVFLDIVCFFKGEKIEYVKKILHEFGASNINVLVNKSLLTFENGCLKMHDLIQDMGREIVRLEAPNKPGERSRLWYYKEIIEILTEDYGSDNIQGIMLDPPQQEKVKWSGTAFEKMKWLRILIVRNTLFSLEPKHLPNHLKVLDWEEYPSEAFPSKFHPKNIIVFNLPRSHLPLEEPFKRFSCLTIMNFSYNQSITEIPDASEIPSLRELRLDHCRHLIRVHDSVGFLKRLAHLSASECTQLRNFLGKMFLPSLEVLDLNLCGRLEDFPEIMEEMNKPLKIYMTNTAIKVLPQSIDKLIGLVSIEMSSSRKLKYLPSSLFMLPNNVAFKIGGSRQLLEPFRSFTQSLNADNVSILQTLNVENSSLSDGDLLTILTCFPKLKELIASNNKFVSLPACIKECVHLISLDVSFCKRLRKIPECPNLKILKINHCVSLDKISELPFVQKVDGRHTSLSEETSNTYTQLRARLQALRRKALSKTAEDSSNVGSDTTGGGEAPAKTL</sequence>
<dbReference type="PANTHER" id="PTHR11017:SF587">
    <property type="entry name" value="NB-ARC DOMAIN PROTEIN"/>
    <property type="match status" value="1"/>
</dbReference>
<dbReference type="Gene3D" id="3.80.10.10">
    <property type="entry name" value="Ribonuclease Inhibitor"/>
    <property type="match status" value="2"/>
</dbReference>
<dbReference type="InterPro" id="IPR036390">
    <property type="entry name" value="WH_DNA-bd_sf"/>
</dbReference>
<evidence type="ECO:0000256" key="1">
    <source>
        <dbReference type="ARBA" id="ARBA00022737"/>
    </source>
</evidence>